<accession>A0ABW2Z5H7</accession>
<evidence type="ECO:0000256" key="1">
    <source>
        <dbReference type="ARBA" id="ARBA00004141"/>
    </source>
</evidence>
<dbReference type="Proteomes" id="UP001597032">
    <property type="component" value="Unassembled WGS sequence"/>
</dbReference>
<keyword evidence="4 5" id="KW-0472">Membrane</keyword>
<reference evidence="7" key="1">
    <citation type="journal article" date="2019" name="Int. J. Syst. Evol. Microbiol.">
        <title>The Global Catalogue of Microorganisms (GCM) 10K type strain sequencing project: providing services to taxonomists for standard genome sequencing and annotation.</title>
        <authorList>
            <consortium name="The Broad Institute Genomics Platform"/>
            <consortium name="The Broad Institute Genome Sequencing Center for Infectious Disease"/>
            <person name="Wu L."/>
            <person name="Ma J."/>
        </authorList>
    </citation>
    <scope>NUCLEOTIDE SEQUENCE [LARGE SCALE GENOMIC DNA]</scope>
    <source>
        <strain evidence="7">CCUG 60022</strain>
    </source>
</reference>
<dbReference type="RefSeq" id="WP_298262664.1">
    <property type="nucleotide sequence ID" value="NZ_JBHTIC010000006.1"/>
</dbReference>
<keyword evidence="2 5" id="KW-0812">Transmembrane</keyword>
<keyword evidence="7" id="KW-1185">Reference proteome</keyword>
<proteinExistence type="predicted"/>
<dbReference type="PANTHER" id="PTHR37306:SF1">
    <property type="entry name" value="COLICIN V PRODUCTION PROTEIN"/>
    <property type="match status" value="1"/>
</dbReference>
<evidence type="ECO:0000256" key="5">
    <source>
        <dbReference type="SAM" id="Phobius"/>
    </source>
</evidence>
<gene>
    <name evidence="6" type="ORF">ACFQZW_06210</name>
</gene>
<keyword evidence="3 5" id="KW-1133">Transmembrane helix</keyword>
<evidence type="ECO:0000313" key="6">
    <source>
        <dbReference type="EMBL" id="MFD0761670.1"/>
    </source>
</evidence>
<name>A0ABW2Z5H7_9FLAO</name>
<feature type="transmembrane region" description="Helical" evidence="5">
    <location>
        <begin position="31"/>
        <end position="53"/>
    </location>
</feature>
<feature type="transmembrane region" description="Helical" evidence="5">
    <location>
        <begin position="62"/>
        <end position="82"/>
    </location>
</feature>
<evidence type="ECO:0000256" key="4">
    <source>
        <dbReference type="ARBA" id="ARBA00023136"/>
    </source>
</evidence>
<dbReference type="EMBL" id="JBHTIC010000006">
    <property type="protein sequence ID" value="MFD0761670.1"/>
    <property type="molecule type" value="Genomic_DNA"/>
</dbReference>
<feature type="transmembrane region" description="Helical" evidence="5">
    <location>
        <begin position="7"/>
        <end position="25"/>
    </location>
</feature>
<comment type="subcellular location">
    <subcellularLocation>
        <location evidence="1">Membrane</location>
        <topology evidence="1">Multi-pass membrane protein</topology>
    </subcellularLocation>
</comment>
<dbReference type="InterPro" id="IPR003825">
    <property type="entry name" value="Colicin-V_CvpA"/>
</dbReference>
<dbReference type="Pfam" id="PF02674">
    <property type="entry name" value="Colicin_V"/>
    <property type="match status" value="1"/>
</dbReference>
<feature type="transmembrane region" description="Helical" evidence="5">
    <location>
        <begin position="102"/>
        <end position="122"/>
    </location>
</feature>
<sequence>MNTFDIIITAFLLFGFIRGFFKGLFVEIASLVSLIAGIYGAIHFSYFVGNFLASKVSWEEKYITIVSFAITFGIIVLIIALLGKLFTKMADFASLGLLNKLLGGVFGALKLGLILSVILLVFSKLNNTIPFISNTQQEASILYEPVKNLAPTLFPNFLKVVEDETDFEISK</sequence>
<protein>
    <submittedName>
        <fullName evidence="6">CvpA family protein</fullName>
    </submittedName>
</protein>
<organism evidence="6 7">
    <name type="scientific">Lutibacter aestuarii</name>
    <dbReference type="NCBI Taxonomy" id="861111"/>
    <lineage>
        <taxon>Bacteria</taxon>
        <taxon>Pseudomonadati</taxon>
        <taxon>Bacteroidota</taxon>
        <taxon>Flavobacteriia</taxon>
        <taxon>Flavobacteriales</taxon>
        <taxon>Flavobacteriaceae</taxon>
        <taxon>Lutibacter</taxon>
    </lineage>
</organism>
<evidence type="ECO:0000313" key="7">
    <source>
        <dbReference type="Proteomes" id="UP001597032"/>
    </source>
</evidence>
<evidence type="ECO:0000256" key="3">
    <source>
        <dbReference type="ARBA" id="ARBA00022989"/>
    </source>
</evidence>
<evidence type="ECO:0000256" key="2">
    <source>
        <dbReference type="ARBA" id="ARBA00022692"/>
    </source>
</evidence>
<comment type="caution">
    <text evidence="6">The sequence shown here is derived from an EMBL/GenBank/DDBJ whole genome shotgun (WGS) entry which is preliminary data.</text>
</comment>
<dbReference type="PANTHER" id="PTHR37306">
    <property type="entry name" value="COLICIN V PRODUCTION PROTEIN"/>
    <property type="match status" value="1"/>
</dbReference>